<name>A0A433SF79_9BURK</name>
<organism evidence="1 2">
    <name type="scientific">Saezia sanguinis</name>
    <dbReference type="NCBI Taxonomy" id="1965230"/>
    <lineage>
        <taxon>Bacteria</taxon>
        <taxon>Pseudomonadati</taxon>
        <taxon>Pseudomonadota</taxon>
        <taxon>Betaproteobacteria</taxon>
        <taxon>Burkholderiales</taxon>
        <taxon>Saeziaceae</taxon>
        <taxon>Saezia</taxon>
    </lineage>
</organism>
<reference evidence="1 2" key="1">
    <citation type="submission" date="2018-01" db="EMBL/GenBank/DDBJ databases">
        <title>Saezia sanguinis gen. nov., sp. nov., in the order Burkholderiales isolated from human blood.</title>
        <authorList>
            <person name="Medina-Pascual M.J."/>
            <person name="Valdezate S."/>
            <person name="Monzon S."/>
            <person name="Cuesta I."/>
            <person name="Carrasco G."/>
            <person name="Villalon P."/>
            <person name="Saez-Nieto J.A."/>
        </authorList>
    </citation>
    <scope>NUCLEOTIDE SEQUENCE [LARGE SCALE GENOMIC DNA]</scope>
    <source>
        <strain evidence="1 2">CNM695-12</strain>
    </source>
</reference>
<evidence type="ECO:0000313" key="2">
    <source>
        <dbReference type="Proteomes" id="UP000286947"/>
    </source>
</evidence>
<accession>A0A433SF79</accession>
<dbReference type="EMBL" id="PQSP01000002">
    <property type="protein sequence ID" value="RUS67401.1"/>
    <property type="molecule type" value="Genomic_DNA"/>
</dbReference>
<dbReference type="Proteomes" id="UP000286947">
    <property type="component" value="Unassembled WGS sequence"/>
</dbReference>
<proteinExistence type="predicted"/>
<gene>
    <name evidence="1" type="ORF">CUZ56_01346</name>
</gene>
<dbReference type="AlphaFoldDB" id="A0A433SF79"/>
<comment type="caution">
    <text evidence="1">The sequence shown here is derived from an EMBL/GenBank/DDBJ whole genome shotgun (WGS) entry which is preliminary data.</text>
</comment>
<keyword evidence="2" id="KW-1185">Reference proteome</keyword>
<sequence>MDIDGDDFVLYVVGVNRIKYVQLTQGTIS</sequence>
<protein>
    <submittedName>
        <fullName evidence="1">Uncharacterized protein</fullName>
    </submittedName>
</protein>
<evidence type="ECO:0000313" key="1">
    <source>
        <dbReference type="EMBL" id="RUS67401.1"/>
    </source>
</evidence>